<dbReference type="Pfam" id="PF06296">
    <property type="entry name" value="RelE"/>
    <property type="match status" value="1"/>
</dbReference>
<reference evidence="1 2" key="1">
    <citation type="submission" date="2018-11" db="EMBL/GenBank/DDBJ databases">
        <title>Draft genome sequence of Buttiauxella warmboldiae CCUG 35512.</title>
        <authorList>
            <person name="Salva-Serra F."/>
            <person name="Marathe N."/>
            <person name="Moore E."/>
            <person name="Svensson L."/>
            <person name="Engstrom-Jakobsson H."/>
        </authorList>
    </citation>
    <scope>NUCLEOTIDE SEQUENCE [LARGE SCALE GENOMIC DNA]</scope>
    <source>
        <strain evidence="1 2">CCUG 35512</strain>
    </source>
</reference>
<accession>A0A3N5DKY7</accession>
<dbReference type="RefSeq" id="WP_124023348.1">
    <property type="nucleotide sequence ID" value="NZ_RPOH01000021.1"/>
</dbReference>
<keyword evidence="2" id="KW-1185">Reference proteome</keyword>
<dbReference type="InterPro" id="IPR009387">
    <property type="entry name" value="HigB-2"/>
</dbReference>
<gene>
    <name evidence="1" type="ORF">EHN07_06410</name>
</gene>
<evidence type="ECO:0000313" key="2">
    <source>
        <dbReference type="Proteomes" id="UP000268615"/>
    </source>
</evidence>
<protein>
    <submittedName>
        <fullName evidence="1">Type II toxin-antitoxin system RelE/ParE family toxin</fullName>
    </submittedName>
</protein>
<evidence type="ECO:0000313" key="1">
    <source>
        <dbReference type="EMBL" id="RPH29278.1"/>
    </source>
</evidence>
<name>A0A3N5DKY7_9ENTR</name>
<organism evidence="1 2">
    <name type="scientific">Buttiauxella warmboldiae</name>
    <dbReference type="NCBI Taxonomy" id="82993"/>
    <lineage>
        <taxon>Bacteria</taxon>
        <taxon>Pseudomonadati</taxon>
        <taxon>Pseudomonadota</taxon>
        <taxon>Gammaproteobacteria</taxon>
        <taxon>Enterobacterales</taxon>
        <taxon>Enterobacteriaceae</taxon>
        <taxon>Buttiauxella</taxon>
    </lineage>
</organism>
<sequence length="106" mass="11923">MKFLFIETAAFSRTREGLMQDDELREFQTHLLDNHDQGDTVAGTGGCKKIRWSRPGSGKSGGVRVIYYVTAQSGRIYLIVMYPKNVQDNLTDKQKALIKAAVQKLT</sequence>
<dbReference type="PIRSF" id="PIRSF039032">
    <property type="entry name" value="HigB-2"/>
    <property type="match status" value="1"/>
</dbReference>
<proteinExistence type="predicted"/>
<dbReference type="Proteomes" id="UP000268615">
    <property type="component" value="Unassembled WGS sequence"/>
</dbReference>
<dbReference type="OrthoDB" id="197283at2"/>
<dbReference type="AlphaFoldDB" id="A0A3N5DKY7"/>
<comment type="caution">
    <text evidence="1">The sequence shown here is derived from an EMBL/GenBank/DDBJ whole genome shotgun (WGS) entry which is preliminary data.</text>
</comment>
<dbReference type="EMBL" id="RPOH01000021">
    <property type="protein sequence ID" value="RPH29278.1"/>
    <property type="molecule type" value="Genomic_DNA"/>
</dbReference>